<feature type="compositionally biased region" description="Basic and acidic residues" evidence="1">
    <location>
        <begin position="159"/>
        <end position="205"/>
    </location>
</feature>
<feature type="compositionally biased region" description="Basic and acidic residues" evidence="1">
    <location>
        <begin position="550"/>
        <end position="559"/>
    </location>
</feature>
<feature type="compositionally biased region" description="Basic and acidic residues" evidence="1">
    <location>
        <begin position="667"/>
        <end position="683"/>
    </location>
</feature>
<protein>
    <submittedName>
        <fullName evidence="2">Halomucin</fullName>
    </submittedName>
</protein>
<dbReference type="AlphaFoldDB" id="A0AAE1LGL3"/>
<feature type="region of interest" description="Disordered" evidence="1">
    <location>
        <begin position="544"/>
        <end position="683"/>
    </location>
</feature>
<feature type="compositionally biased region" description="Basic and acidic residues" evidence="1">
    <location>
        <begin position="627"/>
        <end position="646"/>
    </location>
</feature>
<keyword evidence="3" id="KW-1185">Reference proteome</keyword>
<evidence type="ECO:0000313" key="3">
    <source>
        <dbReference type="Proteomes" id="UP001219518"/>
    </source>
</evidence>
<feature type="compositionally biased region" description="Acidic residues" evidence="1">
    <location>
        <begin position="657"/>
        <end position="666"/>
    </location>
</feature>
<sequence length="683" mass="75937">MPVAYCKILSKKIWQIVNLSKIQLVKSDGKLCPFEESSYKKSNKYVIEDTESGNLLVICVVEFASSETELKAKICDEDGQLKRFACSKRLSTGPLEIKPNNCEVDVAKAGRAADKDNRKVTEALDSKGILGIEATKRGTSKKKGRKKKNSDLNQAAADEAARKEDEKILKKCDTTVSEKSDKTLDHEAVKTSKEDLSTSHIKDSASGKVVKKSPGKIGQRGSLFLSPSKDSATGKTVKKSPGKREAMNNPVSSPGKGAKGSPAESVRHSKISPWKRSVPKERVSPVKRSIVFGDMDSSKPKKQKVEGKETGLGVQKQSQLREEERKNTFQTEMADDYEENTGPNLDGKAASGKVNCDEDVQCCGNKICESQLNLALRTLQRSDERHAALLESYNGLRKDLNEIKNLIASGPAKPVNPKTKCSLKGLTDVYPQIDKEYTVPEGKVHVGGGRIIDLVQIARLEQRDDLRGRLSGLCQLYWPGEEINRWSLSGKKGTKTVNKITTGFTSGMAQILRAMRWKKKVNLSDESVHRTLCRVLSELSSTKNKKEKKKKCEEKKEDESSSESDLETLKQKVKEKRKKCKDKKEDESSTESDSDTSVKQKGKEKQKKRQEKKEDESSEESGSDTSVKQKEKEEWKEKEEDQRNDESDSGCSGSQNGEEDDKEDEDVVRSEIDSDSSESHADK</sequence>
<evidence type="ECO:0000256" key="1">
    <source>
        <dbReference type="SAM" id="MobiDB-lite"/>
    </source>
</evidence>
<dbReference type="EMBL" id="JAHWGI010000960">
    <property type="protein sequence ID" value="KAK3918620.1"/>
    <property type="molecule type" value="Genomic_DNA"/>
</dbReference>
<accession>A0AAE1LGL3</accession>
<proteinExistence type="predicted"/>
<reference evidence="2" key="2">
    <citation type="journal article" date="2023" name="BMC Genomics">
        <title>Pest status, molecular evolution, and epigenetic factors derived from the genome assembly of Frankliniella fusca, a thysanopteran phytovirus vector.</title>
        <authorList>
            <person name="Catto M.A."/>
            <person name="Labadie P.E."/>
            <person name="Jacobson A.L."/>
            <person name="Kennedy G.G."/>
            <person name="Srinivasan R."/>
            <person name="Hunt B.G."/>
        </authorList>
    </citation>
    <scope>NUCLEOTIDE SEQUENCE</scope>
    <source>
        <strain evidence="2">PL_HMW_Pooled</strain>
    </source>
</reference>
<gene>
    <name evidence="2" type="ORF">KUF71_007867</name>
</gene>
<name>A0AAE1LGL3_9NEOP</name>
<feature type="compositionally biased region" description="Basic and acidic residues" evidence="1">
    <location>
        <begin position="296"/>
        <end position="309"/>
    </location>
</feature>
<organism evidence="2 3">
    <name type="scientific">Frankliniella fusca</name>
    <dbReference type="NCBI Taxonomy" id="407009"/>
    <lineage>
        <taxon>Eukaryota</taxon>
        <taxon>Metazoa</taxon>
        <taxon>Ecdysozoa</taxon>
        <taxon>Arthropoda</taxon>
        <taxon>Hexapoda</taxon>
        <taxon>Insecta</taxon>
        <taxon>Pterygota</taxon>
        <taxon>Neoptera</taxon>
        <taxon>Paraneoptera</taxon>
        <taxon>Thysanoptera</taxon>
        <taxon>Terebrantia</taxon>
        <taxon>Thripoidea</taxon>
        <taxon>Thripidae</taxon>
        <taxon>Frankliniella</taxon>
    </lineage>
</organism>
<feature type="compositionally biased region" description="Basic residues" evidence="1">
    <location>
        <begin position="138"/>
        <end position="148"/>
    </location>
</feature>
<reference evidence="2" key="1">
    <citation type="submission" date="2021-07" db="EMBL/GenBank/DDBJ databases">
        <authorList>
            <person name="Catto M.A."/>
            <person name="Jacobson A."/>
            <person name="Kennedy G."/>
            <person name="Labadie P."/>
            <person name="Hunt B.G."/>
            <person name="Srinivasan R."/>
        </authorList>
    </citation>
    <scope>NUCLEOTIDE SEQUENCE</scope>
    <source>
        <strain evidence="2">PL_HMW_Pooled</strain>
        <tissue evidence="2">Head</tissue>
    </source>
</reference>
<comment type="caution">
    <text evidence="2">The sequence shown here is derived from an EMBL/GenBank/DDBJ whole genome shotgun (WGS) entry which is preliminary data.</text>
</comment>
<feature type="region of interest" description="Disordered" evidence="1">
    <location>
        <begin position="135"/>
        <end position="324"/>
    </location>
</feature>
<evidence type="ECO:0000313" key="2">
    <source>
        <dbReference type="EMBL" id="KAK3918620.1"/>
    </source>
</evidence>
<dbReference type="Proteomes" id="UP001219518">
    <property type="component" value="Unassembled WGS sequence"/>
</dbReference>